<accession>T2MBJ9</accession>
<dbReference type="InterPro" id="IPR051717">
    <property type="entry name" value="MFS_MFSD6"/>
</dbReference>
<dbReference type="InterPro" id="IPR020846">
    <property type="entry name" value="MFS_dom"/>
</dbReference>
<evidence type="ECO:0000313" key="8">
    <source>
        <dbReference type="EMBL" id="CDG69275.1"/>
    </source>
</evidence>
<dbReference type="Pfam" id="PF12832">
    <property type="entry name" value="MFS_1_like"/>
    <property type="match status" value="1"/>
</dbReference>
<feature type="transmembrane region" description="Helical" evidence="6">
    <location>
        <begin position="20"/>
        <end position="40"/>
    </location>
</feature>
<feature type="transmembrane region" description="Helical" evidence="6">
    <location>
        <begin position="201"/>
        <end position="223"/>
    </location>
</feature>
<evidence type="ECO:0000256" key="1">
    <source>
        <dbReference type="ARBA" id="ARBA00004141"/>
    </source>
</evidence>
<dbReference type="SUPFAM" id="SSF103473">
    <property type="entry name" value="MFS general substrate transporter"/>
    <property type="match status" value="1"/>
</dbReference>
<feature type="transmembrane region" description="Helical" evidence="6">
    <location>
        <begin position="440"/>
        <end position="462"/>
    </location>
</feature>
<feature type="transmembrane region" description="Helical" evidence="6">
    <location>
        <begin position="284"/>
        <end position="305"/>
    </location>
</feature>
<feature type="transmembrane region" description="Helical" evidence="6">
    <location>
        <begin position="349"/>
        <end position="372"/>
    </location>
</feature>
<feature type="domain" description="Major facilitator superfamily (MFS) profile" evidence="7">
    <location>
        <begin position="283"/>
        <end position="545"/>
    </location>
</feature>
<dbReference type="Gene3D" id="1.20.1250.20">
    <property type="entry name" value="MFS general substrate transporter like domains"/>
    <property type="match status" value="2"/>
</dbReference>
<evidence type="ECO:0000256" key="3">
    <source>
        <dbReference type="ARBA" id="ARBA00022692"/>
    </source>
</evidence>
<keyword evidence="5 6" id="KW-0472">Membrane</keyword>
<dbReference type="GO" id="GO:0022857">
    <property type="term" value="F:transmembrane transporter activity"/>
    <property type="evidence" value="ECO:0007669"/>
    <property type="project" value="InterPro"/>
</dbReference>
<evidence type="ECO:0000256" key="6">
    <source>
        <dbReference type="SAM" id="Phobius"/>
    </source>
</evidence>
<gene>
    <name evidence="8" type="primary">MFSD6</name>
</gene>
<dbReference type="CDD" id="cd17335">
    <property type="entry name" value="MFS_MFSD6"/>
    <property type="match status" value="1"/>
</dbReference>
<feature type="transmembrane region" description="Helical" evidence="6">
    <location>
        <begin position="235"/>
        <end position="253"/>
    </location>
</feature>
<organism evidence="8">
    <name type="scientific">Hydra vulgaris</name>
    <name type="common">Hydra</name>
    <name type="synonym">Hydra attenuata</name>
    <dbReference type="NCBI Taxonomy" id="6087"/>
    <lineage>
        <taxon>Eukaryota</taxon>
        <taxon>Metazoa</taxon>
        <taxon>Cnidaria</taxon>
        <taxon>Hydrozoa</taxon>
        <taxon>Hydroidolina</taxon>
        <taxon>Anthoathecata</taxon>
        <taxon>Aplanulata</taxon>
        <taxon>Hydridae</taxon>
        <taxon>Hydra</taxon>
    </lineage>
</organism>
<proteinExistence type="evidence at transcript level"/>
<dbReference type="PANTHER" id="PTHR16172:SF2">
    <property type="entry name" value="MAJOR FACILITATOR SUPERFAMILY DOMAIN-CONTAINING PROTEIN 6"/>
    <property type="match status" value="1"/>
</dbReference>
<protein>
    <submittedName>
        <fullName evidence="8">Major facilitator superfamily domain-containing protein 6</fullName>
    </submittedName>
</protein>
<feature type="transmembrane region" description="Helical" evidence="6">
    <location>
        <begin position="415"/>
        <end position="434"/>
    </location>
</feature>
<evidence type="ECO:0000259" key="7">
    <source>
        <dbReference type="PROSITE" id="PS50850"/>
    </source>
</evidence>
<reference evidence="8" key="1">
    <citation type="journal article" date="2013" name="Genome Biol. Evol.">
        <title>Punctuated emergences of genetic and phenotypic innovations in eumetazoan, bilaterian, euteleostome, and hominidae ancestors.</title>
        <authorList>
            <person name="Wenger Y."/>
            <person name="Galliot B."/>
        </authorList>
    </citation>
    <scope>NUCLEOTIDE SEQUENCE</scope>
    <source>
        <tissue evidence="8">Whole animals</tissue>
    </source>
</reference>
<comment type="subcellular location">
    <subcellularLocation>
        <location evidence="1">Membrane</location>
        <topology evidence="1">Multi-pass membrane protein</topology>
    </subcellularLocation>
</comment>
<sequence>MRKLFAKCGSVNRRLLVSKLFYFFYWSAYGSFFPLLAVYYKQIGMNPSQSGILVGMRPLIEFVSAPSLSSLADRLNIRKVMLIFNLLCWIAFVFPLGMIKPLDKTCHRFIMLAKNITEFTSQETDEVNEFLKSNTPHEPQINPHRKSNVVFSEESIHQIFWVLLFLTVVGEFFASSAPTLADTATLNALGDNKERYGRQRMFGSLGWGSAMFTVGFVIDALPMYKVCDEPISKDYTYAFYFFIVLMSVALIIATKFNFNNADDADETLHGTPRDVLNIFIKPNYFMSVLSALYCGLGMGLSRVFLFWHLEDLGAPPTLFGISSATDHLSETTTYFFIEWLLQKVGHVQILGIGLLVNFVRFFCISYMVNPWFILPLDVLQGFSHAGVWAALTSYLSRAAPKGYRAAVQGILQGFYYGLGRAVGAIGGGVLTHYFGTNIVFRVYGIFSLPILFLFVIVEVIYYRKNNRSILKSISKNNVINNAKHDSKLENHEKSIKEFFNNQFNVKEEVHEHAKDIENIEKSSNDLKTANTEFHDPPLLTSEKVT</sequence>
<keyword evidence="3 6" id="KW-0812">Transmembrane</keyword>
<dbReference type="InterPro" id="IPR024989">
    <property type="entry name" value="MFS_assoc_dom"/>
</dbReference>
<dbReference type="EMBL" id="HAAD01003043">
    <property type="protein sequence ID" value="CDG69275.1"/>
    <property type="molecule type" value="mRNA"/>
</dbReference>
<keyword evidence="4 6" id="KW-1133">Transmembrane helix</keyword>
<name>T2MBJ9_HYDVU</name>
<dbReference type="OMA" id="VYYKQIG"/>
<dbReference type="AlphaFoldDB" id="T2MBJ9"/>
<feature type="transmembrane region" description="Helical" evidence="6">
    <location>
        <begin position="80"/>
        <end position="99"/>
    </location>
</feature>
<dbReference type="PANTHER" id="PTHR16172">
    <property type="entry name" value="MAJOR FACILITATOR SUPERFAMILY DOMAIN-CONTAINING PROTEIN 6-LIKE"/>
    <property type="match status" value="1"/>
</dbReference>
<dbReference type="GeneID" id="100202741"/>
<dbReference type="PROSITE" id="PS50850">
    <property type="entry name" value="MFS"/>
    <property type="match status" value="1"/>
</dbReference>
<evidence type="ECO:0000256" key="2">
    <source>
        <dbReference type="ARBA" id="ARBA00005241"/>
    </source>
</evidence>
<evidence type="ECO:0000256" key="5">
    <source>
        <dbReference type="ARBA" id="ARBA00023136"/>
    </source>
</evidence>
<dbReference type="OrthoDB" id="5989317at2759"/>
<feature type="transmembrane region" description="Helical" evidence="6">
    <location>
        <begin position="159"/>
        <end position="181"/>
    </location>
</feature>
<dbReference type="KEGG" id="hmg:100202741"/>
<comment type="similarity">
    <text evidence="2">Belongs to the major facilitator superfamily. MFSD6 family.</text>
</comment>
<evidence type="ECO:0000256" key="4">
    <source>
        <dbReference type="ARBA" id="ARBA00022989"/>
    </source>
</evidence>
<dbReference type="GO" id="GO:0016020">
    <property type="term" value="C:membrane"/>
    <property type="evidence" value="ECO:0007669"/>
    <property type="project" value="UniProtKB-SubCell"/>
</dbReference>
<dbReference type="InterPro" id="IPR036259">
    <property type="entry name" value="MFS_trans_sf"/>
</dbReference>